<feature type="domain" description="GST C-terminal" evidence="5">
    <location>
        <begin position="89"/>
        <end position="212"/>
    </location>
</feature>
<dbReference type="InterPro" id="IPR036282">
    <property type="entry name" value="Glutathione-S-Trfase_C_sf"/>
</dbReference>
<comment type="catalytic activity">
    <reaction evidence="2 3">
        <text>RX + glutathione = an S-substituted glutathione + a halide anion + H(+)</text>
        <dbReference type="Rhea" id="RHEA:16437"/>
        <dbReference type="ChEBI" id="CHEBI:15378"/>
        <dbReference type="ChEBI" id="CHEBI:16042"/>
        <dbReference type="ChEBI" id="CHEBI:17792"/>
        <dbReference type="ChEBI" id="CHEBI:57925"/>
        <dbReference type="ChEBI" id="CHEBI:90779"/>
        <dbReference type="EC" id="2.5.1.18"/>
    </reaction>
</comment>
<dbReference type="InterPro" id="IPR045073">
    <property type="entry name" value="Omega/Tau-like"/>
</dbReference>
<dbReference type="PROSITE" id="PS50405">
    <property type="entry name" value="GST_CTER"/>
    <property type="match status" value="1"/>
</dbReference>
<feature type="domain" description="GST N-terminal" evidence="4">
    <location>
        <begin position="5"/>
        <end position="84"/>
    </location>
</feature>
<dbReference type="Gene3D" id="1.20.1050.10">
    <property type="match status" value="1"/>
</dbReference>
<dbReference type="SUPFAM" id="SSF47616">
    <property type="entry name" value="GST C-terminal domain-like"/>
    <property type="match status" value="1"/>
</dbReference>
<dbReference type="SUPFAM" id="SSF52833">
    <property type="entry name" value="Thioredoxin-like"/>
    <property type="match status" value="1"/>
</dbReference>
<accession>A0A921RJZ6</accession>
<evidence type="ECO:0000313" key="7">
    <source>
        <dbReference type="Proteomes" id="UP000807115"/>
    </source>
</evidence>
<reference evidence="6" key="1">
    <citation type="journal article" date="2019" name="BMC Genomics">
        <title>A new reference genome for Sorghum bicolor reveals high levels of sequence similarity between sweet and grain genotypes: implications for the genetics of sugar metabolism.</title>
        <authorList>
            <person name="Cooper E.A."/>
            <person name="Brenton Z.W."/>
            <person name="Flinn B.S."/>
            <person name="Jenkins J."/>
            <person name="Shu S."/>
            <person name="Flowers D."/>
            <person name="Luo F."/>
            <person name="Wang Y."/>
            <person name="Xia P."/>
            <person name="Barry K."/>
            <person name="Daum C."/>
            <person name="Lipzen A."/>
            <person name="Yoshinaga Y."/>
            <person name="Schmutz J."/>
            <person name="Saski C."/>
            <person name="Vermerris W."/>
            <person name="Kresovich S."/>
        </authorList>
    </citation>
    <scope>NUCLEOTIDE SEQUENCE</scope>
</reference>
<keyword evidence="3" id="KW-0963">Cytoplasm</keyword>
<dbReference type="EMBL" id="CM027682">
    <property type="protein sequence ID" value="KAG0541008.1"/>
    <property type="molecule type" value="Genomic_DNA"/>
</dbReference>
<reference evidence="6" key="2">
    <citation type="submission" date="2020-10" db="EMBL/GenBank/DDBJ databases">
        <authorList>
            <person name="Cooper E.A."/>
            <person name="Brenton Z.W."/>
            <person name="Flinn B.S."/>
            <person name="Jenkins J."/>
            <person name="Shu S."/>
            <person name="Flowers D."/>
            <person name="Luo F."/>
            <person name="Wang Y."/>
            <person name="Xia P."/>
            <person name="Barry K."/>
            <person name="Daum C."/>
            <person name="Lipzen A."/>
            <person name="Yoshinaga Y."/>
            <person name="Schmutz J."/>
            <person name="Saski C."/>
            <person name="Vermerris W."/>
            <person name="Kresovich S."/>
        </authorList>
    </citation>
    <scope>NUCLEOTIDE SEQUENCE</scope>
</reference>
<dbReference type="InterPro" id="IPR004045">
    <property type="entry name" value="Glutathione_S-Trfase_N"/>
</dbReference>
<comment type="function">
    <text evidence="3">Is involved in the conjugation of reduced glutathione to a wide number of exogenous and endogenous hydrophobic electrophiles.</text>
</comment>
<evidence type="ECO:0000256" key="2">
    <source>
        <dbReference type="ARBA" id="ARBA00047960"/>
    </source>
</evidence>
<dbReference type="Pfam" id="PF13417">
    <property type="entry name" value="GST_N_3"/>
    <property type="match status" value="1"/>
</dbReference>
<dbReference type="SFLD" id="SFLDG00358">
    <property type="entry name" value="Main_(cytGST)"/>
    <property type="match status" value="1"/>
</dbReference>
<evidence type="ECO:0000259" key="5">
    <source>
        <dbReference type="PROSITE" id="PS50405"/>
    </source>
</evidence>
<dbReference type="SFLD" id="SFLDG01152">
    <property type="entry name" value="Main.3:_Omega-_and_Tau-like"/>
    <property type="match status" value="1"/>
</dbReference>
<evidence type="ECO:0000256" key="3">
    <source>
        <dbReference type="RuleBase" id="RU369102"/>
    </source>
</evidence>
<dbReference type="EC" id="2.5.1.18" evidence="3"/>
<protein>
    <recommendedName>
        <fullName evidence="3">Glutathione S-transferase</fullName>
        <ecNumber evidence="3">2.5.1.18</ecNumber>
    </recommendedName>
</protein>
<dbReference type="FunFam" id="3.40.30.10:FF:000200">
    <property type="entry name" value="Glutathione S-transferase"/>
    <property type="match status" value="1"/>
</dbReference>
<dbReference type="CDD" id="cd03185">
    <property type="entry name" value="GST_C_Tau"/>
    <property type="match status" value="1"/>
</dbReference>
<sequence length="234" mass="26266">MSSSPPIKLIGHFASPFVHRAAAALRLKGVPYEFIQEDMENKGELLLRHNPIHKKVPVLLHGHRAVCESLVIVEYVDEAFDGPPLLPADPYDRAMARFWAHFMDTKCRTPLVLSFLTEGEQQEGFLKETKENLALLETQLDGKRFFGGDSVGYLDIALSGMSHWMAAFEEMTGVSLLADDDFPTLRRWAKEYSSNEAVKQCLPSIEHLKAHFSATAKKDKVKAVATAMLLQQQQ</sequence>
<gene>
    <name evidence="6" type="ORF">BDA96_03G458700</name>
</gene>
<dbReference type="PANTHER" id="PTHR11260">
    <property type="entry name" value="GLUTATHIONE S-TRANSFERASE, GST, SUPERFAMILY, GST DOMAIN CONTAINING"/>
    <property type="match status" value="1"/>
</dbReference>
<dbReference type="InterPro" id="IPR045074">
    <property type="entry name" value="GST_C_Tau"/>
</dbReference>
<dbReference type="GO" id="GO:0004364">
    <property type="term" value="F:glutathione transferase activity"/>
    <property type="evidence" value="ECO:0007669"/>
    <property type="project" value="UniProtKB-UniRule"/>
</dbReference>
<dbReference type="PANTHER" id="PTHR11260:SF763">
    <property type="entry name" value="GLUTATHIONE TRANSFERASE"/>
    <property type="match status" value="1"/>
</dbReference>
<comment type="caution">
    <text evidence="6">The sequence shown here is derived from an EMBL/GenBank/DDBJ whole genome shotgun (WGS) entry which is preliminary data.</text>
</comment>
<proteinExistence type="inferred from homology"/>
<evidence type="ECO:0000313" key="6">
    <source>
        <dbReference type="EMBL" id="KAG0541008.1"/>
    </source>
</evidence>
<dbReference type="GO" id="GO:0005829">
    <property type="term" value="C:cytosol"/>
    <property type="evidence" value="ECO:0007669"/>
    <property type="project" value="UniProtKB-SubCell"/>
</dbReference>
<dbReference type="InterPro" id="IPR010987">
    <property type="entry name" value="Glutathione-S-Trfase_C-like"/>
</dbReference>
<dbReference type="InterPro" id="IPR036249">
    <property type="entry name" value="Thioredoxin-like_sf"/>
</dbReference>
<keyword evidence="1 3" id="KW-0808">Transferase</keyword>
<evidence type="ECO:0000256" key="1">
    <source>
        <dbReference type="ARBA" id="ARBA00022679"/>
    </source>
</evidence>
<comment type="subcellular location">
    <subcellularLocation>
        <location evidence="3">Cytoplasm</location>
        <location evidence="3">Cytosol</location>
    </subcellularLocation>
</comment>
<dbReference type="AlphaFoldDB" id="A0A921RJZ6"/>
<name>A0A921RJZ6_SORBI</name>
<dbReference type="FunFam" id="1.20.1050.10:FF:000012">
    <property type="entry name" value="Tau class glutathione S-transferase"/>
    <property type="match status" value="1"/>
</dbReference>
<dbReference type="Gene3D" id="3.40.30.10">
    <property type="entry name" value="Glutaredoxin"/>
    <property type="match status" value="1"/>
</dbReference>
<dbReference type="Pfam" id="PF13410">
    <property type="entry name" value="GST_C_2"/>
    <property type="match status" value="1"/>
</dbReference>
<dbReference type="InterPro" id="IPR040079">
    <property type="entry name" value="Glutathione_S-Trfase"/>
</dbReference>
<evidence type="ECO:0000259" key="4">
    <source>
        <dbReference type="PROSITE" id="PS50404"/>
    </source>
</evidence>
<dbReference type="Proteomes" id="UP000807115">
    <property type="component" value="Chromosome 3"/>
</dbReference>
<comment type="similarity">
    <text evidence="3">Belongs to the GST superfamily.</text>
</comment>
<dbReference type="SFLD" id="SFLDS00019">
    <property type="entry name" value="Glutathione_Transferase_(cytos"/>
    <property type="match status" value="1"/>
</dbReference>
<dbReference type="CDD" id="cd03058">
    <property type="entry name" value="GST_N_Tau"/>
    <property type="match status" value="1"/>
</dbReference>
<dbReference type="PROSITE" id="PS50404">
    <property type="entry name" value="GST_NTER"/>
    <property type="match status" value="1"/>
</dbReference>
<dbReference type="GO" id="GO:0006749">
    <property type="term" value="P:glutathione metabolic process"/>
    <property type="evidence" value="ECO:0007669"/>
    <property type="project" value="InterPro"/>
</dbReference>
<organism evidence="6 7">
    <name type="scientific">Sorghum bicolor</name>
    <name type="common">Sorghum</name>
    <name type="synonym">Sorghum vulgare</name>
    <dbReference type="NCBI Taxonomy" id="4558"/>
    <lineage>
        <taxon>Eukaryota</taxon>
        <taxon>Viridiplantae</taxon>
        <taxon>Streptophyta</taxon>
        <taxon>Embryophyta</taxon>
        <taxon>Tracheophyta</taxon>
        <taxon>Spermatophyta</taxon>
        <taxon>Magnoliopsida</taxon>
        <taxon>Liliopsida</taxon>
        <taxon>Poales</taxon>
        <taxon>Poaceae</taxon>
        <taxon>PACMAD clade</taxon>
        <taxon>Panicoideae</taxon>
        <taxon>Andropogonodae</taxon>
        <taxon>Andropogoneae</taxon>
        <taxon>Sorghinae</taxon>
        <taxon>Sorghum</taxon>
    </lineage>
</organism>